<dbReference type="EMBL" id="NGKC01000002">
    <property type="protein sequence ID" value="RSU13779.1"/>
    <property type="molecule type" value="Genomic_DNA"/>
</dbReference>
<keyword evidence="1" id="KW-0805">Transcription regulation</keyword>
<keyword evidence="6" id="KW-1185">Reference proteome</keyword>
<reference evidence="5 6" key="1">
    <citation type="submission" date="2017-05" db="EMBL/GenBank/DDBJ databases">
        <title>Vagococcus spp. assemblies.</title>
        <authorList>
            <person name="Gulvik C.A."/>
        </authorList>
    </citation>
    <scope>NUCLEOTIDE SEQUENCE [LARGE SCALE GENOMIC DNA]</scope>
    <source>
        <strain evidence="5 6">LMG 24798</strain>
    </source>
</reference>
<dbReference type="OrthoDB" id="9813413at2"/>
<gene>
    <name evidence="5" type="ORF">CBF27_02445</name>
</gene>
<dbReference type="SMART" id="SM00342">
    <property type="entry name" value="HTH_ARAC"/>
    <property type="match status" value="1"/>
</dbReference>
<dbReference type="Gene3D" id="1.10.10.60">
    <property type="entry name" value="Homeodomain-like"/>
    <property type="match status" value="2"/>
</dbReference>
<keyword evidence="3" id="KW-0804">Transcription</keyword>
<evidence type="ECO:0000256" key="2">
    <source>
        <dbReference type="ARBA" id="ARBA00023125"/>
    </source>
</evidence>
<dbReference type="PROSITE" id="PS01124">
    <property type="entry name" value="HTH_ARAC_FAMILY_2"/>
    <property type="match status" value="1"/>
</dbReference>
<dbReference type="InterPro" id="IPR018060">
    <property type="entry name" value="HTH_AraC"/>
</dbReference>
<evidence type="ECO:0000313" key="5">
    <source>
        <dbReference type="EMBL" id="RSU13779.1"/>
    </source>
</evidence>
<evidence type="ECO:0000256" key="3">
    <source>
        <dbReference type="ARBA" id="ARBA00023163"/>
    </source>
</evidence>
<proteinExistence type="predicted"/>
<dbReference type="InterPro" id="IPR018062">
    <property type="entry name" value="HTH_AraC-typ_CS"/>
</dbReference>
<keyword evidence="2" id="KW-0238">DNA-binding</keyword>
<name>A0A430B0E8_9ENTE</name>
<comment type="caution">
    <text evidence="5">The sequence shown here is derived from an EMBL/GenBank/DDBJ whole genome shotgun (WGS) entry which is preliminary data.</text>
</comment>
<dbReference type="RefSeq" id="WP_126812062.1">
    <property type="nucleotide sequence ID" value="NZ_NGKC01000002.1"/>
</dbReference>
<dbReference type="GO" id="GO:0003700">
    <property type="term" value="F:DNA-binding transcription factor activity"/>
    <property type="evidence" value="ECO:0007669"/>
    <property type="project" value="InterPro"/>
</dbReference>
<dbReference type="Proteomes" id="UP000286773">
    <property type="component" value="Unassembled WGS sequence"/>
</dbReference>
<dbReference type="InterPro" id="IPR009057">
    <property type="entry name" value="Homeodomain-like_sf"/>
</dbReference>
<dbReference type="GO" id="GO:0043565">
    <property type="term" value="F:sequence-specific DNA binding"/>
    <property type="evidence" value="ECO:0007669"/>
    <property type="project" value="InterPro"/>
</dbReference>
<sequence length="790" mass="91377">MRAASSALRATKSRLRFDIDVVEQPMIKLRQSFQKRIEAAMESKRIFQLNGATVTIERITQHDFFMNQDVTLYFVLAGHLEIIQNGQIRQLNSGDIYLVNHKEIIGLVGSKDNTVVSVCLHFNSLQNEAVAFQLTRPLSWAYRQDAYPLIARCLASLIIEWLKKETGYQAIADGELSRLKGLLLRHIPNQSQAADDGVPISSKNNQIVAYINDHFHEKISLSDLSERFYVSKFYLAHSFKQQIGLSVGSYLKEIRLLHSLELLEKTDETLTDIALKNGFASLRAFSDAFKEKYQESPSAYRKSRQQDRIAARQTDTGSDWLYELLRSYLPEEDRDEFDTRHTMVITEAVDMQHVTRKTNQTDYFLKTQPEYLPVYLERVNKELGIRYVAVQPLVKKINQENRQTVDFNPIGREIAAVLAAGMLPYIQIGAIDYDDYCQLTDAAAGDFVDLLRQFASYLRLNFERLDNWRIEFRCFYEYTNGAELCVPVRDSIPVFQETGQLLIHFPMQPFDVQEASDSGVGEVYTVDDRGMLRQISLVRAMKNLNEPKYIETISQNRNIMHQAEILARFNEYETDDYFQQYQGLIQVNRMLWLFLNEFGGNSRYSLPVSLDGSQLFTYFPEALSAKMALIDNQGLIQDSWYCYHFLAKLYDDIVFRNEFCIITKEKGNYRILSVYPEAETAAFFSLNDSHLQNSRQSVTKQRLSFRFVMSGLSGDYRIIQQELTPAHKKAKKTLTDIDDCQILSLDDVVYLNTFNQPVRSVKQANMQEDYVYQMNVPLFGINFTEFIKLN</sequence>
<dbReference type="Pfam" id="PF12833">
    <property type="entry name" value="HTH_18"/>
    <property type="match status" value="1"/>
</dbReference>
<protein>
    <recommendedName>
        <fullName evidence="4">HTH araC/xylS-type domain-containing protein</fullName>
    </recommendedName>
</protein>
<dbReference type="PROSITE" id="PS00041">
    <property type="entry name" value="HTH_ARAC_FAMILY_1"/>
    <property type="match status" value="1"/>
</dbReference>
<dbReference type="AlphaFoldDB" id="A0A430B0E8"/>
<organism evidence="5 6">
    <name type="scientific">Vagococcus acidifermentans</name>
    <dbReference type="NCBI Taxonomy" id="564710"/>
    <lineage>
        <taxon>Bacteria</taxon>
        <taxon>Bacillati</taxon>
        <taxon>Bacillota</taxon>
        <taxon>Bacilli</taxon>
        <taxon>Lactobacillales</taxon>
        <taxon>Enterococcaceae</taxon>
        <taxon>Vagococcus</taxon>
    </lineage>
</organism>
<dbReference type="PANTHER" id="PTHR43280:SF2">
    <property type="entry name" value="HTH-TYPE TRANSCRIPTIONAL REGULATOR EXSA"/>
    <property type="match status" value="1"/>
</dbReference>
<feature type="domain" description="HTH araC/xylS-type" evidence="4">
    <location>
        <begin position="205"/>
        <end position="303"/>
    </location>
</feature>
<dbReference type="SUPFAM" id="SSF46689">
    <property type="entry name" value="Homeodomain-like"/>
    <property type="match status" value="2"/>
</dbReference>
<dbReference type="PANTHER" id="PTHR43280">
    <property type="entry name" value="ARAC-FAMILY TRANSCRIPTIONAL REGULATOR"/>
    <property type="match status" value="1"/>
</dbReference>
<accession>A0A430B0E8</accession>
<dbReference type="InterPro" id="IPR037923">
    <property type="entry name" value="HTH-like"/>
</dbReference>
<evidence type="ECO:0000256" key="1">
    <source>
        <dbReference type="ARBA" id="ARBA00023015"/>
    </source>
</evidence>
<dbReference type="SUPFAM" id="SSF51215">
    <property type="entry name" value="Regulatory protein AraC"/>
    <property type="match status" value="1"/>
</dbReference>
<evidence type="ECO:0000259" key="4">
    <source>
        <dbReference type="PROSITE" id="PS01124"/>
    </source>
</evidence>
<dbReference type="Gene3D" id="2.60.40.1500">
    <property type="entry name" value="Glycosyl hydrolase domain, family 39"/>
    <property type="match status" value="1"/>
</dbReference>
<evidence type="ECO:0000313" key="6">
    <source>
        <dbReference type="Proteomes" id="UP000286773"/>
    </source>
</evidence>